<reference evidence="3 4" key="1">
    <citation type="submission" date="2019-01" db="EMBL/GenBank/DDBJ databases">
        <title>Nuclear Genome Assembly of the Microalgal Biofuel strain Nannochloropsis salina CCMP1776.</title>
        <authorList>
            <person name="Hovde B."/>
        </authorList>
    </citation>
    <scope>NUCLEOTIDE SEQUENCE [LARGE SCALE GENOMIC DNA]</scope>
    <source>
        <strain evidence="3 4">CCMP1776</strain>
    </source>
</reference>
<keyword evidence="2" id="KW-0812">Transmembrane</keyword>
<keyword evidence="2" id="KW-0472">Membrane</keyword>
<feature type="region of interest" description="Disordered" evidence="1">
    <location>
        <begin position="29"/>
        <end position="65"/>
    </location>
</feature>
<evidence type="ECO:0000256" key="2">
    <source>
        <dbReference type="SAM" id="Phobius"/>
    </source>
</evidence>
<protein>
    <recommendedName>
        <fullName evidence="5">Thioredoxin domain-containing protein</fullName>
    </recommendedName>
</protein>
<gene>
    <name evidence="3" type="ORF">NSK_006505</name>
</gene>
<feature type="compositionally biased region" description="Acidic residues" evidence="1">
    <location>
        <begin position="50"/>
        <end position="65"/>
    </location>
</feature>
<sequence length="264" mass="29364">MTAANPWYTIRSLDPGTMGWHRVYRRRQRVPRHDLNPSPSATPPSTSYVSEEEESGGPEGGDEGMFEYVDDESLSYLQAVWEERKRGALASLGGRRGAEANPSLLIGPFMVLLITSSPFDPFSNQLEARVTQVAPAFPHVLFLKGEGKDFSGLVAQISVKGLPQVLLFEENLLRGRFRGVKTVRNLLSFLVLHTGCLPRAVVTGNGEPEDKLMVRLPMVDEPGLGWIYALSVIWVLGEWVLKLAKMGRKERRATNSDEGDEKQE</sequence>
<feature type="compositionally biased region" description="Low complexity" evidence="1">
    <location>
        <begin position="37"/>
        <end position="47"/>
    </location>
</feature>
<dbReference type="Proteomes" id="UP000355283">
    <property type="component" value="Unassembled WGS sequence"/>
</dbReference>
<feature type="transmembrane region" description="Helical" evidence="2">
    <location>
        <begin position="223"/>
        <end position="241"/>
    </location>
</feature>
<dbReference type="EMBL" id="SDOX01000119">
    <property type="protein sequence ID" value="TFJ82176.1"/>
    <property type="molecule type" value="Genomic_DNA"/>
</dbReference>
<proteinExistence type="predicted"/>
<evidence type="ECO:0000313" key="3">
    <source>
        <dbReference type="EMBL" id="TFJ82176.1"/>
    </source>
</evidence>
<accession>A0A4D9CTJ3</accession>
<evidence type="ECO:0000256" key="1">
    <source>
        <dbReference type="SAM" id="MobiDB-lite"/>
    </source>
</evidence>
<organism evidence="3 4">
    <name type="scientific">Nannochloropsis salina CCMP1776</name>
    <dbReference type="NCBI Taxonomy" id="1027361"/>
    <lineage>
        <taxon>Eukaryota</taxon>
        <taxon>Sar</taxon>
        <taxon>Stramenopiles</taxon>
        <taxon>Ochrophyta</taxon>
        <taxon>Eustigmatophyceae</taxon>
        <taxon>Eustigmatales</taxon>
        <taxon>Monodopsidaceae</taxon>
        <taxon>Microchloropsis</taxon>
        <taxon>Microchloropsis salina</taxon>
    </lineage>
</organism>
<comment type="caution">
    <text evidence="3">The sequence shown here is derived from an EMBL/GenBank/DDBJ whole genome shotgun (WGS) entry which is preliminary data.</text>
</comment>
<dbReference type="SUPFAM" id="SSF52833">
    <property type="entry name" value="Thioredoxin-like"/>
    <property type="match status" value="1"/>
</dbReference>
<evidence type="ECO:0000313" key="4">
    <source>
        <dbReference type="Proteomes" id="UP000355283"/>
    </source>
</evidence>
<dbReference type="OrthoDB" id="10257948at2759"/>
<name>A0A4D9CTJ3_9STRA</name>
<keyword evidence="2" id="KW-1133">Transmembrane helix</keyword>
<keyword evidence="4" id="KW-1185">Reference proteome</keyword>
<dbReference type="InterPro" id="IPR036249">
    <property type="entry name" value="Thioredoxin-like_sf"/>
</dbReference>
<evidence type="ECO:0008006" key="5">
    <source>
        <dbReference type="Google" id="ProtNLM"/>
    </source>
</evidence>
<dbReference type="AlphaFoldDB" id="A0A4D9CTJ3"/>
<feature type="transmembrane region" description="Helical" evidence="2">
    <location>
        <begin position="186"/>
        <end position="203"/>
    </location>
</feature>